<protein>
    <submittedName>
        <fullName evidence="3">Type VII secretion integral membrane protein EccD</fullName>
    </submittedName>
</protein>
<sequence>MTLAQNGIRDGDVLILSHGRAPVPVARYDDPADAVSAALNARTPSRTGARQAARLSGALAAGCLTVIGGLALIRDSFVPNNTQHVAAGIAGLAGLVALMFATFAHRTYHDSCAGLTLGLIATVFASLAAFLMVPGAPGGPHLLLAAMAAAVTSTLAMRISGCGAVIFTSFACFAVLVALAALAGVVTGAPPRAISSVTALISLGLLGAAARLSIILAGLAPRLPAAPELDTFEPRTDAWAARATRADAWLTSLLAAFSASAAAGSMVTALAGTPKFDGIAFAAVTGVVLLLRANFIDRRTLPCVVGGVVTIGTTLGLAALSAPQRAPWIAAATATTVALAALLGFVVPALTLSPLMRRSIDLLECVALVAVVPLTCWVCGCYDAVRGLYPTWR</sequence>
<dbReference type="EMBL" id="FUEZ01000003">
    <property type="protein sequence ID" value="SPM38566.1"/>
    <property type="molecule type" value="Genomic_DNA"/>
</dbReference>
<feature type="transmembrane region" description="Helical" evidence="1">
    <location>
        <begin position="193"/>
        <end position="214"/>
    </location>
</feature>
<dbReference type="Proteomes" id="UP000240424">
    <property type="component" value="Unassembled WGS sequence"/>
</dbReference>
<feature type="transmembrane region" description="Helical" evidence="1">
    <location>
        <begin position="328"/>
        <end position="350"/>
    </location>
</feature>
<gene>
    <name evidence="3" type="ORF">MNAB215_743</name>
</gene>
<keyword evidence="1" id="KW-0472">Membrane</keyword>
<feature type="transmembrane region" description="Helical" evidence="1">
    <location>
        <begin position="303"/>
        <end position="322"/>
    </location>
</feature>
<dbReference type="AlphaFoldDB" id="A0A2U3P487"/>
<keyword evidence="1" id="KW-1133">Transmembrane helix</keyword>
<evidence type="ECO:0000256" key="1">
    <source>
        <dbReference type="SAM" id="Phobius"/>
    </source>
</evidence>
<keyword evidence="4" id="KW-1185">Reference proteome</keyword>
<feature type="transmembrane region" description="Helical" evidence="1">
    <location>
        <begin position="278"/>
        <end position="296"/>
    </location>
</feature>
<feature type="transmembrane region" description="Helical" evidence="1">
    <location>
        <begin position="164"/>
        <end position="187"/>
    </location>
</feature>
<feature type="transmembrane region" description="Helical" evidence="1">
    <location>
        <begin position="248"/>
        <end position="272"/>
    </location>
</feature>
<evidence type="ECO:0000259" key="2">
    <source>
        <dbReference type="Pfam" id="PF19053"/>
    </source>
</evidence>
<name>A0A2U3P487_9MYCO</name>
<reference evidence="3 4" key="1">
    <citation type="submission" date="2017-01" db="EMBL/GenBank/DDBJ databases">
        <authorList>
            <consortium name="Urmite Genomes"/>
        </authorList>
    </citation>
    <scope>NUCLEOTIDE SEQUENCE [LARGE SCALE GENOMIC DNA]</scope>
    <source>
        <strain evidence="3 4">AB215</strain>
    </source>
</reference>
<keyword evidence="1" id="KW-0812">Transmembrane</keyword>
<feature type="transmembrane region" description="Helical" evidence="1">
    <location>
        <begin position="85"/>
        <end position="105"/>
    </location>
</feature>
<organism evidence="3 4">
    <name type="scientific">Mycobacterium numidiamassiliense</name>
    <dbReference type="NCBI Taxonomy" id="1841861"/>
    <lineage>
        <taxon>Bacteria</taxon>
        <taxon>Bacillati</taxon>
        <taxon>Actinomycetota</taxon>
        <taxon>Actinomycetes</taxon>
        <taxon>Mycobacteriales</taxon>
        <taxon>Mycobacteriaceae</taxon>
        <taxon>Mycobacterium</taxon>
    </lineage>
</organism>
<feature type="transmembrane region" description="Helical" evidence="1">
    <location>
        <begin position="139"/>
        <end position="157"/>
    </location>
</feature>
<dbReference type="InterPro" id="IPR006707">
    <property type="entry name" value="T7SS_EccD"/>
</dbReference>
<feature type="transmembrane region" description="Helical" evidence="1">
    <location>
        <begin position="52"/>
        <end position="73"/>
    </location>
</feature>
<feature type="domain" description="EccD-like transmembrane" evidence="2">
    <location>
        <begin position="54"/>
        <end position="388"/>
    </location>
</feature>
<dbReference type="Pfam" id="PF19053">
    <property type="entry name" value="EccD"/>
    <property type="match status" value="1"/>
</dbReference>
<proteinExistence type="predicted"/>
<feature type="transmembrane region" description="Helical" evidence="1">
    <location>
        <begin position="112"/>
        <end position="133"/>
    </location>
</feature>
<evidence type="ECO:0000313" key="3">
    <source>
        <dbReference type="EMBL" id="SPM38566.1"/>
    </source>
</evidence>
<accession>A0A2U3P487</accession>
<evidence type="ECO:0000313" key="4">
    <source>
        <dbReference type="Proteomes" id="UP000240424"/>
    </source>
</evidence>
<feature type="transmembrane region" description="Helical" evidence="1">
    <location>
        <begin position="362"/>
        <end position="385"/>
    </location>
</feature>
<dbReference type="STRING" id="1841861.GCA_900157365_04946"/>
<dbReference type="NCBIfam" id="TIGR03920">
    <property type="entry name" value="T7SS_EccD"/>
    <property type="match status" value="1"/>
</dbReference>
<dbReference type="InterPro" id="IPR044049">
    <property type="entry name" value="EccD_transm"/>
</dbReference>